<dbReference type="InterPro" id="IPR013517">
    <property type="entry name" value="FG-GAP"/>
</dbReference>
<dbReference type="Gene3D" id="2.130.10.130">
    <property type="entry name" value="Integrin alpha, N-terminal"/>
    <property type="match status" value="1"/>
</dbReference>
<evidence type="ECO:0000256" key="2">
    <source>
        <dbReference type="ARBA" id="ARBA00006496"/>
    </source>
</evidence>
<name>K1QFE5_MAGGI</name>
<dbReference type="AlphaFoldDB" id="K1QFE5"/>
<evidence type="ECO:0000256" key="7">
    <source>
        <dbReference type="ARBA" id="ARBA00023180"/>
    </source>
</evidence>
<evidence type="ECO:0000313" key="9">
    <source>
        <dbReference type="EMBL" id="EKC32563.1"/>
    </source>
</evidence>
<evidence type="ECO:0000256" key="4">
    <source>
        <dbReference type="ARBA" id="ARBA00022729"/>
    </source>
</evidence>
<proteinExistence type="inferred from homology"/>
<keyword evidence="4" id="KW-0732">Signal</keyword>
<reference evidence="9" key="1">
    <citation type="journal article" date="2012" name="Nature">
        <title>The oyster genome reveals stress adaptation and complexity of shell formation.</title>
        <authorList>
            <person name="Zhang G."/>
            <person name="Fang X."/>
            <person name="Guo X."/>
            <person name="Li L."/>
            <person name="Luo R."/>
            <person name="Xu F."/>
            <person name="Yang P."/>
            <person name="Zhang L."/>
            <person name="Wang X."/>
            <person name="Qi H."/>
            <person name="Xiong Z."/>
            <person name="Que H."/>
            <person name="Xie Y."/>
            <person name="Holland P.W."/>
            <person name="Paps J."/>
            <person name="Zhu Y."/>
            <person name="Wu F."/>
            <person name="Chen Y."/>
            <person name="Wang J."/>
            <person name="Peng C."/>
            <person name="Meng J."/>
            <person name="Yang L."/>
            <person name="Liu J."/>
            <person name="Wen B."/>
            <person name="Zhang N."/>
            <person name="Huang Z."/>
            <person name="Zhu Q."/>
            <person name="Feng Y."/>
            <person name="Mount A."/>
            <person name="Hedgecock D."/>
            <person name="Xu Z."/>
            <person name="Liu Y."/>
            <person name="Domazet-Loso T."/>
            <person name="Du Y."/>
            <person name="Sun X."/>
            <person name="Zhang S."/>
            <person name="Liu B."/>
            <person name="Cheng P."/>
            <person name="Jiang X."/>
            <person name="Li J."/>
            <person name="Fan D."/>
            <person name="Wang W."/>
            <person name="Fu W."/>
            <person name="Wang T."/>
            <person name="Wang B."/>
            <person name="Zhang J."/>
            <person name="Peng Z."/>
            <person name="Li Y."/>
            <person name="Li N."/>
            <person name="Wang J."/>
            <person name="Chen M."/>
            <person name="He Y."/>
            <person name="Tan F."/>
            <person name="Song X."/>
            <person name="Zheng Q."/>
            <person name="Huang R."/>
            <person name="Yang H."/>
            <person name="Du X."/>
            <person name="Chen L."/>
            <person name="Yang M."/>
            <person name="Gaffney P.M."/>
            <person name="Wang S."/>
            <person name="Luo L."/>
            <person name="She Z."/>
            <person name="Ming Y."/>
            <person name="Huang W."/>
            <person name="Zhang S."/>
            <person name="Huang B."/>
            <person name="Zhang Y."/>
            <person name="Qu T."/>
            <person name="Ni P."/>
            <person name="Miao G."/>
            <person name="Wang J."/>
            <person name="Wang Q."/>
            <person name="Steinberg C.E."/>
            <person name="Wang H."/>
            <person name="Li N."/>
            <person name="Qian L."/>
            <person name="Zhang G."/>
            <person name="Li Y."/>
            <person name="Yang H."/>
            <person name="Liu X."/>
            <person name="Wang J."/>
            <person name="Yin Y."/>
            <person name="Wang J."/>
        </authorList>
    </citation>
    <scope>NUCLEOTIDE SEQUENCE [LARGE SCALE GENOMIC DNA]</scope>
    <source>
        <strain evidence="9">05x7-T-G4-1.051#20</strain>
    </source>
</reference>
<dbReference type="FunCoup" id="K1QFE5">
    <property type="interactions" value="483"/>
</dbReference>
<evidence type="ECO:0000256" key="5">
    <source>
        <dbReference type="ARBA" id="ARBA00022989"/>
    </source>
</evidence>
<organism evidence="9">
    <name type="scientific">Magallana gigas</name>
    <name type="common">Pacific oyster</name>
    <name type="synonym">Crassostrea gigas</name>
    <dbReference type="NCBI Taxonomy" id="29159"/>
    <lineage>
        <taxon>Eukaryota</taxon>
        <taxon>Metazoa</taxon>
        <taxon>Spiralia</taxon>
        <taxon>Lophotrochozoa</taxon>
        <taxon>Mollusca</taxon>
        <taxon>Bivalvia</taxon>
        <taxon>Autobranchia</taxon>
        <taxon>Pteriomorphia</taxon>
        <taxon>Ostreida</taxon>
        <taxon>Ostreoidea</taxon>
        <taxon>Ostreidae</taxon>
        <taxon>Magallana</taxon>
    </lineage>
</organism>
<protein>
    <submittedName>
        <fullName evidence="9">T-cell immunomodulatory protein</fullName>
    </submittedName>
</protein>
<evidence type="ECO:0000256" key="1">
    <source>
        <dbReference type="ARBA" id="ARBA00004479"/>
    </source>
</evidence>
<gene>
    <name evidence="9" type="ORF">CGI_10008651</name>
</gene>
<comment type="similarity">
    <text evidence="2">Belongs to the TIP family.</text>
</comment>
<dbReference type="PANTHER" id="PTHR13412:SF0">
    <property type="entry name" value="T-CELL IMMUNOMODULATORY PROTEIN"/>
    <property type="match status" value="1"/>
</dbReference>
<dbReference type="EMBL" id="JH818305">
    <property type="protein sequence ID" value="EKC32563.1"/>
    <property type="molecule type" value="Genomic_DNA"/>
</dbReference>
<keyword evidence="3" id="KW-0812">Transmembrane</keyword>
<dbReference type="Pfam" id="PF23122">
    <property type="entry name" value="C2_ITFG1"/>
    <property type="match status" value="1"/>
</dbReference>
<sequence length="632" mass="69483">MLSVKPFLSKNSALIGESGLNESSHTCCFKSATFSSVTPYVNFPVFLGSNHGAGFLLLLRCFANSIHDVTTSAFGSVVQGKLAAFGDFNADKHTDIFTLSDDGKTLKLFTATSDRTSTEFKFTETVLLTSSSEDVFTNVVPADFNGDTQMDLFVTTQKLPASNTAVNGCVYWGSLSKGSILDHSDKLCLSEMLNDQPSVLDMNGDMIPDLMGENSGGVRQYWIFHKDTKNYTVQPVPGSLPALTHPTAGAFVDIDGDLAADFCVMSVKDGKRQLEVWMNILSFFHLLALVSDSTIEILLPVCDDDLCTKSFIYLYLSNRISPWTKLPISFKAGSQDWGFVPPSKGLDGAPITLRTGDYNLDGFLDMVVVLQSTDSKGNLTRKALILQNIPCNDAACDGLGRSFSVRWDLSLHPSADLAVYPAFFDYRENGILDIILTTYSKDKKYHTHLLEQEFSEDANFLKIMVVSGLCFGNCPKDREPYGVNQYGPVVKYTTQDVEGKTITGTATQLSQSAYTPLQLPYTIFGLGQTPNFVDKIEAGIPNPPGSGIRKKSWSSIIPNSQLIIIPYPNDDPSSWKYKMFVTPSRMVMLTGATLLGTCGFIAGLVGVLHWREKVEDKKEKLQEAHKFHFDAM</sequence>
<dbReference type="SUPFAM" id="SSF69318">
    <property type="entry name" value="Integrin alpha N-terminal domain"/>
    <property type="match status" value="1"/>
</dbReference>
<keyword evidence="5" id="KW-1133">Transmembrane helix</keyword>
<accession>K1QFE5</accession>
<feature type="domain" description="T-cell immunomodulatory protein TIP C2" evidence="8">
    <location>
        <begin position="480"/>
        <end position="580"/>
    </location>
</feature>
<dbReference type="HOGENOM" id="CLU_020272_2_0_1"/>
<dbReference type="InterPro" id="IPR057089">
    <property type="entry name" value="C2_TIP"/>
</dbReference>
<evidence type="ECO:0000256" key="6">
    <source>
        <dbReference type="ARBA" id="ARBA00023136"/>
    </source>
</evidence>
<dbReference type="InParanoid" id="K1QFE5"/>
<dbReference type="InterPro" id="IPR028994">
    <property type="entry name" value="Integrin_alpha_N"/>
</dbReference>
<dbReference type="PANTHER" id="PTHR13412">
    <property type="entry name" value="T-CELL IMMUNOMODULATORY PROTEIN HOMOLOG"/>
    <property type="match status" value="1"/>
</dbReference>
<keyword evidence="6" id="KW-0472">Membrane</keyword>
<keyword evidence="7" id="KW-0325">Glycoprotein</keyword>
<dbReference type="GO" id="GO:0005886">
    <property type="term" value="C:plasma membrane"/>
    <property type="evidence" value="ECO:0007669"/>
    <property type="project" value="TreeGrafter"/>
</dbReference>
<evidence type="ECO:0000259" key="8">
    <source>
        <dbReference type="Pfam" id="PF23122"/>
    </source>
</evidence>
<evidence type="ECO:0000256" key="3">
    <source>
        <dbReference type="ARBA" id="ARBA00022692"/>
    </source>
</evidence>
<dbReference type="InterPro" id="IPR024881">
    <property type="entry name" value="Tip"/>
</dbReference>
<dbReference type="Pfam" id="PF13517">
    <property type="entry name" value="FG-GAP_3"/>
    <property type="match status" value="1"/>
</dbReference>
<comment type="subcellular location">
    <subcellularLocation>
        <location evidence="1">Membrane</location>
        <topology evidence="1">Single-pass type I membrane protein</topology>
    </subcellularLocation>
</comment>